<keyword evidence="2" id="KW-0784">Thiamine biosynthesis</keyword>
<dbReference type="CDD" id="cd00564">
    <property type="entry name" value="TMP_TenI"/>
    <property type="match status" value="1"/>
</dbReference>
<dbReference type="AlphaFoldDB" id="A0A318EXK9"/>
<comment type="caution">
    <text evidence="4">The sequence shown here is derived from an EMBL/GenBank/DDBJ whole genome shotgun (WGS) entry which is preliminary data.</text>
</comment>
<dbReference type="GO" id="GO:0005737">
    <property type="term" value="C:cytoplasm"/>
    <property type="evidence" value="ECO:0007669"/>
    <property type="project" value="TreeGrafter"/>
</dbReference>
<dbReference type="Gene3D" id="3.20.20.70">
    <property type="entry name" value="Aldolase class I"/>
    <property type="match status" value="1"/>
</dbReference>
<dbReference type="Pfam" id="PF02581">
    <property type="entry name" value="TMP-TENI"/>
    <property type="match status" value="1"/>
</dbReference>
<accession>A0A318EXK9</accession>
<reference evidence="5" key="3">
    <citation type="submission" date="2018-07" db="EMBL/GenBank/DDBJ databases">
        <authorList>
            <person name="Quirk P.G."/>
            <person name="Krulwich T.A."/>
        </authorList>
    </citation>
    <scope>NUCLEOTIDE SEQUENCE</scope>
    <source>
        <strain evidence="5">CCRI-19302</strain>
    </source>
</reference>
<dbReference type="Proteomes" id="UP000216411">
    <property type="component" value="Unassembled WGS sequence"/>
</dbReference>
<dbReference type="EMBL" id="QICS01000001">
    <property type="protein sequence ID" value="PXV95987.1"/>
    <property type="molecule type" value="Genomic_DNA"/>
</dbReference>
<evidence type="ECO:0000256" key="1">
    <source>
        <dbReference type="ARBA" id="ARBA00004948"/>
    </source>
</evidence>
<evidence type="ECO:0000313" key="4">
    <source>
        <dbReference type="EMBL" id="PXV95987.1"/>
    </source>
</evidence>
<comment type="pathway">
    <text evidence="1">Cofactor biosynthesis; thiamine diphosphate biosynthesis.</text>
</comment>
<dbReference type="GO" id="GO:0004789">
    <property type="term" value="F:thiamine-phosphate diphosphorylase activity"/>
    <property type="evidence" value="ECO:0007669"/>
    <property type="project" value="TreeGrafter"/>
</dbReference>
<dbReference type="OrthoDB" id="9815348at2"/>
<dbReference type="InterPro" id="IPR036206">
    <property type="entry name" value="ThiamineP_synth_sf"/>
</dbReference>
<protein>
    <submittedName>
        <fullName evidence="5">Thiamine phosphate synthase</fullName>
    </submittedName>
    <submittedName>
        <fullName evidence="4">Thiamine-phosphate pyrophosphorylase</fullName>
    </submittedName>
</protein>
<proteinExistence type="predicted"/>
<feature type="domain" description="Thiamine phosphate synthase/TenI" evidence="3">
    <location>
        <begin position="9"/>
        <end position="184"/>
    </location>
</feature>
<evidence type="ECO:0000313" key="5">
    <source>
        <dbReference type="EMBL" id="RDY32969.1"/>
    </source>
</evidence>
<dbReference type="PANTHER" id="PTHR20857">
    <property type="entry name" value="THIAMINE-PHOSPHATE PYROPHOSPHORYLASE"/>
    <property type="match status" value="1"/>
</dbReference>
<evidence type="ECO:0000256" key="2">
    <source>
        <dbReference type="ARBA" id="ARBA00022977"/>
    </source>
</evidence>
<evidence type="ECO:0000313" key="7">
    <source>
        <dbReference type="Proteomes" id="UP000247523"/>
    </source>
</evidence>
<dbReference type="GO" id="GO:0009228">
    <property type="term" value="P:thiamine biosynthetic process"/>
    <property type="evidence" value="ECO:0007669"/>
    <property type="project" value="UniProtKB-KW"/>
</dbReference>
<dbReference type="Proteomes" id="UP000247523">
    <property type="component" value="Unassembled WGS sequence"/>
</dbReference>
<evidence type="ECO:0000259" key="3">
    <source>
        <dbReference type="Pfam" id="PF02581"/>
    </source>
</evidence>
<keyword evidence="6" id="KW-1185">Reference proteome</keyword>
<name>A0A318EXK9_9FIRM</name>
<dbReference type="EMBL" id="NOKA02000001">
    <property type="protein sequence ID" value="RDY32969.1"/>
    <property type="molecule type" value="Genomic_DNA"/>
</dbReference>
<evidence type="ECO:0000313" key="6">
    <source>
        <dbReference type="Proteomes" id="UP000216411"/>
    </source>
</evidence>
<gene>
    <name evidence="4" type="ORF">C8E03_101620</name>
    <name evidence="5" type="ORF">CG710_000075</name>
</gene>
<dbReference type="InterPro" id="IPR013785">
    <property type="entry name" value="Aldolase_TIM"/>
</dbReference>
<dbReference type="SUPFAM" id="SSF51391">
    <property type="entry name" value="Thiamin phosphate synthase"/>
    <property type="match status" value="1"/>
</dbReference>
<organism evidence="4 7">
    <name type="scientific">Lachnotalea glycerini</name>
    <dbReference type="NCBI Taxonomy" id="1763509"/>
    <lineage>
        <taxon>Bacteria</taxon>
        <taxon>Bacillati</taxon>
        <taxon>Bacillota</taxon>
        <taxon>Clostridia</taxon>
        <taxon>Lachnospirales</taxon>
        <taxon>Lachnospiraceae</taxon>
        <taxon>Lachnotalea</taxon>
    </lineage>
</organism>
<sequence>MIIFMSDVICITNRLLAGKHFLLQLDKIASTKPKYIILREKDLSEKDYEMLAKKVLAICSRYDVKCVIHTYSKVALALNTPWLHLTLYDLKKLEKNEKVKFKLLSTSIHSREEAVEAQKLGCHSIIAGHIFETDCKKSVPPKGLNFLEDVCKSVEIPVYAIGGITNYNKQECIQRGAAGVCAMSLFMKCHNPEILFS</sequence>
<dbReference type="PANTHER" id="PTHR20857:SF15">
    <property type="entry name" value="THIAMINE-PHOSPHATE SYNTHASE"/>
    <property type="match status" value="1"/>
</dbReference>
<reference evidence="4 7" key="2">
    <citation type="submission" date="2018-05" db="EMBL/GenBank/DDBJ databases">
        <title>Genomic Encyclopedia of Type Strains, Phase IV (KMG-IV): sequencing the most valuable type-strain genomes for metagenomic binning, comparative biology and taxonomic classification.</title>
        <authorList>
            <person name="Goeker M."/>
        </authorList>
    </citation>
    <scope>NUCLEOTIDE SEQUENCE [LARGE SCALE GENOMIC DNA]</scope>
    <source>
        <strain evidence="4 7">DSM 28816</strain>
    </source>
</reference>
<reference evidence="5 6" key="1">
    <citation type="journal article" date="2017" name="Genome Announc.">
        <title>Draft Genome Sequence of a Sporulating and Motile Strain of Lachnotalea glycerini Isolated from Water in Quebec City, Canada.</title>
        <authorList>
            <person name="Maheux A.F."/>
            <person name="Boudreau D.K."/>
            <person name="Berube E."/>
            <person name="Boissinot M."/>
            <person name="Raymond F."/>
            <person name="Brodeur S."/>
            <person name="Corbeil J."/>
            <person name="Isabel S."/>
            <person name="Omar R.F."/>
            <person name="Bergeron M.G."/>
        </authorList>
    </citation>
    <scope>NUCLEOTIDE SEQUENCE [LARGE SCALE GENOMIC DNA]</scope>
    <source>
        <strain evidence="5 6">CCRI-19302</strain>
    </source>
</reference>
<dbReference type="InterPro" id="IPR022998">
    <property type="entry name" value="ThiamineP_synth_TenI"/>
</dbReference>